<gene>
    <name evidence="1" type="ORF">RPERSI_LOCUS7073</name>
</gene>
<accession>A0ACA9N4S7</accession>
<evidence type="ECO:0000313" key="1">
    <source>
        <dbReference type="EMBL" id="CAG8630228.1"/>
    </source>
</evidence>
<proteinExistence type="predicted"/>
<keyword evidence="2" id="KW-1185">Reference proteome</keyword>
<name>A0ACA9N4S7_9GLOM</name>
<reference evidence="1" key="1">
    <citation type="submission" date="2021-06" db="EMBL/GenBank/DDBJ databases">
        <authorList>
            <person name="Kallberg Y."/>
            <person name="Tangrot J."/>
            <person name="Rosling A."/>
        </authorList>
    </citation>
    <scope>NUCLEOTIDE SEQUENCE</scope>
    <source>
        <strain evidence="1">MA461A</strain>
    </source>
</reference>
<dbReference type="Proteomes" id="UP000789920">
    <property type="component" value="Unassembled WGS sequence"/>
</dbReference>
<dbReference type="EMBL" id="CAJVQC010011703">
    <property type="protein sequence ID" value="CAG8630228.1"/>
    <property type="molecule type" value="Genomic_DNA"/>
</dbReference>
<evidence type="ECO:0000313" key="2">
    <source>
        <dbReference type="Proteomes" id="UP000789920"/>
    </source>
</evidence>
<organism evidence="1 2">
    <name type="scientific">Racocetra persica</name>
    <dbReference type="NCBI Taxonomy" id="160502"/>
    <lineage>
        <taxon>Eukaryota</taxon>
        <taxon>Fungi</taxon>
        <taxon>Fungi incertae sedis</taxon>
        <taxon>Mucoromycota</taxon>
        <taxon>Glomeromycotina</taxon>
        <taxon>Glomeromycetes</taxon>
        <taxon>Diversisporales</taxon>
        <taxon>Gigasporaceae</taxon>
        <taxon>Racocetra</taxon>
    </lineage>
</organism>
<protein>
    <submittedName>
        <fullName evidence="1">10223_t:CDS:1</fullName>
    </submittedName>
</protein>
<comment type="caution">
    <text evidence="1">The sequence shown here is derived from an EMBL/GenBank/DDBJ whole genome shotgun (WGS) entry which is preliminary data.</text>
</comment>
<sequence length="52" mass="6098">MQSERRILRENVNLNCEIKLSDGQVLDANNIKDLIERKDKGRLANKRLKAYN</sequence>